<evidence type="ECO:0000313" key="7">
    <source>
        <dbReference type="EMBL" id="RFU27210.1"/>
    </source>
</evidence>
<protein>
    <recommendedName>
        <fullName evidence="6">Enoyl reductase (ER) domain-containing protein</fullName>
    </recommendedName>
</protein>
<evidence type="ECO:0000256" key="2">
    <source>
        <dbReference type="ARBA" id="ARBA00008072"/>
    </source>
</evidence>
<dbReference type="EMBL" id="NCSJ02000218">
    <property type="protein sequence ID" value="RFU27210.1"/>
    <property type="molecule type" value="Genomic_DNA"/>
</dbReference>
<proteinExistence type="inferred from homology"/>
<name>A0A3E2H1E8_SCYLI</name>
<evidence type="ECO:0000259" key="6">
    <source>
        <dbReference type="SMART" id="SM00829"/>
    </source>
</evidence>
<dbReference type="STRING" id="5539.A0A3E2H1E8"/>
<evidence type="ECO:0000256" key="5">
    <source>
        <dbReference type="ARBA" id="ARBA00023002"/>
    </source>
</evidence>
<dbReference type="AlphaFoldDB" id="A0A3E2H1E8"/>
<evidence type="ECO:0000256" key="1">
    <source>
        <dbReference type="ARBA" id="ARBA00001947"/>
    </source>
</evidence>
<dbReference type="Gene3D" id="3.90.180.10">
    <property type="entry name" value="Medium-chain alcohol dehydrogenases, catalytic domain"/>
    <property type="match status" value="1"/>
</dbReference>
<dbReference type="OrthoDB" id="256333at2759"/>
<dbReference type="InterPro" id="IPR013154">
    <property type="entry name" value="ADH-like_N"/>
</dbReference>
<evidence type="ECO:0000313" key="8">
    <source>
        <dbReference type="Proteomes" id="UP000258309"/>
    </source>
</evidence>
<dbReference type="SUPFAM" id="SSF50129">
    <property type="entry name" value="GroES-like"/>
    <property type="match status" value="1"/>
</dbReference>
<feature type="non-terminal residue" evidence="7">
    <location>
        <position position="371"/>
    </location>
</feature>
<keyword evidence="5" id="KW-0560">Oxidoreductase</keyword>
<sequence length="371" mass="39992">MRAQVLEAFNMPYILKEIPKPSKPTGHDLLVHVLAASYCHTDAVFASGAMWQDLPRIGSHEFAGTIVEMGSDVSQRLNLRVGLAVGIPGRAFHPCGTCYECLNNDGDPDKYGVWCNRAGNLGLSRDGGFQEYCTVDSRQVAPIPAAMTAVETAPLMCAGLTIWNALGQAGVRVEKGGGEGLTIGISGAGGGLGHLGVQFAVKLGCNVVAIEAGDEALQLLGEVVDDLGPLRSKVTIVDARRKKAEDVKLEEFGQSIKDREGEKGVDGVLILPESQQALEYGMKLLRSHGTCVTVSFPKEGFHIQPRDLVFRHIKMVGVLVGRNRQLRAMLNFAAQEGVRAKSRVYSLEQLNELVQDYHEGTSGKLVVDMLK</sequence>
<dbReference type="Proteomes" id="UP000258309">
    <property type="component" value="Unassembled WGS sequence"/>
</dbReference>
<reference evidence="7 8" key="1">
    <citation type="submission" date="2018-05" db="EMBL/GenBank/DDBJ databases">
        <title>Draft genome sequence of Scytalidium lignicola DSM 105466, a ubiquitous saprotrophic fungus.</title>
        <authorList>
            <person name="Buettner E."/>
            <person name="Gebauer A.M."/>
            <person name="Hofrichter M."/>
            <person name="Liers C."/>
            <person name="Kellner H."/>
        </authorList>
    </citation>
    <scope>NUCLEOTIDE SEQUENCE [LARGE SCALE GENOMIC DNA]</scope>
    <source>
        <strain evidence="7 8">DSM 105466</strain>
    </source>
</reference>
<comment type="similarity">
    <text evidence="2">Belongs to the zinc-containing alcohol dehydrogenase family.</text>
</comment>
<dbReference type="Pfam" id="PF08240">
    <property type="entry name" value="ADH_N"/>
    <property type="match status" value="1"/>
</dbReference>
<evidence type="ECO:0000256" key="4">
    <source>
        <dbReference type="ARBA" id="ARBA00022833"/>
    </source>
</evidence>
<dbReference type="Pfam" id="PF00107">
    <property type="entry name" value="ADH_zinc_N"/>
    <property type="match status" value="1"/>
</dbReference>
<dbReference type="GO" id="GO:0046872">
    <property type="term" value="F:metal ion binding"/>
    <property type="evidence" value="ECO:0007669"/>
    <property type="project" value="UniProtKB-KW"/>
</dbReference>
<feature type="domain" description="Enoyl reductase (ER)" evidence="6">
    <location>
        <begin position="4"/>
        <end position="367"/>
    </location>
</feature>
<dbReference type="PANTHER" id="PTHR42940">
    <property type="entry name" value="ALCOHOL DEHYDROGENASE 1-RELATED"/>
    <property type="match status" value="1"/>
</dbReference>
<keyword evidence="4" id="KW-0862">Zinc</keyword>
<gene>
    <name evidence="7" type="ORF">B7463_g9139</name>
</gene>
<keyword evidence="3" id="KW-0479">Metal-binding</keyword>
<dbReference type="InterPro" id="IPR011032">
    <property type="entry name" value="GroES-like_sf"/>
</dbReference>
<dbReference type="PANTHER" id="PTHR42940:SF8">
    <property type="entry name" value="VACUOLAR PROTEIN SORTING-ASSOCIATED PROTEIN 11"/>
    <property type="match status" value="1"/>
</dbReference>
<keyword evidence="8" id="KW-1185">Reference proteome</keyword>
<dbReference type="SMART" id="SM00829">
    <property type="entry name" value="PKS_ER"/>
    <property type="match status" value="1"/>
</dbReference>
<dbReference type="InterPro" id="IPR020843">
    <property type="entry name" value="ER"/>
</dbReference>
<dbReference type="GO" id="GO:0004022">
    <property type="term" value="F:alcohol dehydrogenase (NAD+) activity"/>
    <property type="evidence" value="ECO:0007669"/>
    <property type="project" value="TreeGrafter"/>
</dbReference>
<dbReference type="InterPro" id="IPR036291">
    <property type="entry name" value="NAD(P)-bd_dom_sf"/>
</dbReference>
<accession>A0A3E2H1E8</accession>
<comment type="caution">
    <text evidence="7">The sequence shown here is derived from an EMBL/GenBank/DDBJ whole genome shotgun (WGS) entry which is preliminary data.</text>
</comment>
<organism evidence="7 8">
    <name type="scientific">Scytalidium lignicola</name>
    <name type="common">Hyphomycete</name>
    <dbReference type="NCBI Taxonomy" id="5539"/>
    <lineage>
        <taxon>Eukaryota</taxon>
        <taxon>Fungi</taxon>
        <taxon>Dikarya</taxon>
        <taxon>Ascomycota</taxon>
        <taxon>Pezizomycotina</taxon>
        <taxon>Leotiomycetes</taxon>
        <taxon>Leotiomycetes incertae sedis</taxon>
        <taxon>Scytalidium</taxon>
    </lineage>
</organism>
<dbReference type="InterPro" id="IPR013149">
    <property type="entry name" value="ADH-like_C"/>
</dbReference>
<dbReference type="GO" id="GO:0005737">
    <property type="term" value="C:cytoplasm"/>
    <property type="evidence" value="ECO:0007669"/>
    <property type="project" value="TreeGrafter"/>
</dbReference>
<evidence type="ECO:0000256" key="3">
    <source>
        <dbReference type="ARBA" id="ARBA00022723"/>
    </source>
</evidence>
<dbReference type="OMA" id="EAYKEPY"/>
<dbReference type="Gene3D" id="3.40.50.720">
    <property type="entry name" value="NAD(P)-binding Rossmann-like Domain"/>
    <property type="match status" value="1"/>
</dbReference>
<dbReference type="SUPFAM" id="SSF51735">
    <property type="entry name" value="NAD(P)-binding Rossmann-fold domains"/>
    <property type="match status" value="1"/>
</dbReference>
<comment type="cofactor">
    <cofactor evidence="1">
        <name>Zn(2+)</name>
        <dbReference type="ChEBI" id="CHEBI:29105"/>
    </cofactor>
</comment>
<feature type="non-terminal residue" evidence="7">
    <location>
        <position position="1"/>
    </location>
</feature>